<dbReference type="RefSeq" id="WP_269035477.1">
    <property type="nucleotide sequence ID" value="NZ_CP114040.1"/>
</dbReference>
<proteinExistence type="predicted"/>
<name>A0ABY7H1L4_9BACT</name>
<accession>A0ABY7H1L4</accession>
<organism evidence="1 2">
    <name type="scientific">Nannocystis punicea</name>
    <dbReference type="NCBI Taxonomy" id="2995304"/>
    <lineage>
        <taxon>Bacteria</taxon>
        <taxon>Pseudomonadati</taxon>
        <taxon>Myxococcota</taxon>
        <taxon>Polyangia</taxon>
        <taxon>Nannocystales</taxon>
        <taxon>Nannocystaceae</taxon>
        <taxon>Nannocystis</taxon>
    </lineage>
</organism>
<evidence type="ECO:0000313" key="1">
    <source>
        <dbReference type="EMBL" id="WAS93151.1"/>
    </source>
</evidence>
<evidence type="ECO:0000313" key="2">
    <source>
        <dbReference type="Proteomes" id="UP001164459"/>
    </source>
</evidence>
<dbReference type="Proteomes" id="UP001164459">
    <property type="component" value="Chromosome"/>
</dbReference>
<protein>
    <submittedName>
        <fullName evidence="1">Uncharacterized protein</fullName>
    </submittedName>
</protein>
<keyword evidence="2" id="KW-1185">Reference proteome</keyword>
<reference evidence="1" key="1">
    <citation type="submission" date="2022-11" db="EMBL/GenBank/DDBJ databases">
        <title>Minimal conservation of predation-associated metabolite biosynthetic gene clusters underscores biosynthetic potential of Myxococcota including descriptions for ten novel species: Archangium lansinium sp. nov., Myxococcus landrumus sp. nov., Nannocystis bai.</title>
        <authorList>
            <person name="Ahearne A."/>
            <person name="Stevens C."/>
            <person name="Dowd S."/>
        </authorList>
    </citation>
    <scope>NUCLEOTIDE SEQUENCE</scope>
    <source>
        <strain evidence="1">Fl3</strain>
    </source>
</reference>
<dbReference type="EMBL" id="CP114040">
    <property type="protein sequence ID" value="WAS93151.1"/>
    <property type="molecule type" value="Genomic_DNA"/>
</dbReference>
<gene>
    <name evidence="1" type="ORF">O0S08_43870</name>
</gene>
<sequence>MLVKFVKTTTPRRGGPIYSLTLGRVYEVLGVSGDMYQLLNDDNGPYLYEDECFEVIDPTAPDFWQFEHFGSSTYAYPPSWAAPGFFERVDDEDPLACAQFWRDMEILYPWTFSQRREKRP</sequence>